<sequence length="350" mass="35701">MIATILSTASLAALAAGAGVAQTVHVPEGSGNAVRVVDATTGETLRRIEGVQAVHGLGGAPGVPVLVAGSFAEIERDDAIAAEKPAGVTADEHAAHHKKPERPIGPADAGISLLTVIDAESGEILRRIEVPGAVHHTEVSPDGRFAVATHPAGGGISVVDLHATMVTAFVPTGNMPNYAVFGSDPSIVYVSNAGNGTVSEVDLHRSIVRRNMVAGEMPEHITIDPSAGALFVADAESGRVLEISLESGEAARSFDIGGQIHGLGLAEDGARLIVAGRAEDKLVSVDLADGTMTSAPLGPEPYRLTPVAGTGTFFVSSRAEPKVWIVDAATLAPTGEFSVEGEGHQMVALP</sequence>
<dbReference type="SUPFAM" id="SSF51004">
    <property type="entry name" value="C-terminal (heme d1) domain of cytochrome cd1-nitrite reductase"/>
    <property type="match status" value="1"/>
</dbReference>
<keyword evidence="1" id="KW-0732">Signal</keyword>
<proteinExistence type="predicted"/>
<dbReference type="AlphaFoldDB" id="A0A845M2I7"/>
<dbReference type="InterPro" id="IPR051200">
    <property type="entry name" value="Host-pathogen_enzymatic-act"/>
</dbReference>
<dbReference type="Gene3D" id="2.130.10.10">
    <property type="entry name" value="YVTN repeat-like/Quinoprotein amine dehydrogenase"/>
    <property type="match status" value="1"/>
</dbReference>
<dbReference type="PANTHER" id="PTHR47197">
    <property type="entry name" value="PROTEIN NIRF"/>
    <property type="match status" value="1"/>
</dbReference>
<evidence type="ECO:0008006" key="4">
    <source>
        <dbReference type="Google" id="ProtNLM"/>
    </source>
</evidence>
<name>A0A845M2I7_9RHOB</name>
<dbReference type="EMBL" id="WTUX01000015">
    <property type="protein sequence ID" value="MZR13776.1"/>
    <property type="molecule type" value="Genomic_DNA"/>
</dbReference>
<organism evidence="2 3">
    <name type="scientific">Maritimibacter harenae</name>
    <dbReference type="NCBI Taxonomy" id="2606218"/>
    <lineage>
        <taxon>Bacteria</taxon>
        <taxon>Pseudomonadati</taxon>
        <taxon>Pseudomonadota</taxon>
        <taxon>Alphaproteobacteria</taxon>
        <taxon>Rhodobacterales</taxon>
        <taxon>Roseobacteraceae</taxon>
        <taxon>Maritimibacter</taxon>
    </lineage>
</organism>
<dbReference type="PANTHER" id="PTHR47197:SF3">
    <property type="entry name" value="DIHYDRO-HEME D1 DEHYDROGENASE"/>
    <property type="match status" value="1"/>
</dbReference>
<accession>A0A845M2I7</accession>
<dbReference type="Proteomes" id="UP000467322">
    <property type="component" value="Unassembled WGS sequence"/>
</dbReference>
<comment type="caution">
    <text evidence="2">The sequence shown here is derived from an EMBL/GenBank/DDBJ whole genome shotgun (WGS) entry which is preliminary data.</text>
</comment>
<gene>
    <name evidence="2" type="ORF">GQE99_12205</name>
</gene>
<dbReference type="InterPro" id="IPR015943">
    <property type="entry name" value="WD40/YVTN_repeat-like_dom_sf"/>
</dbReference>
<keyword evidence="3" id="KW-1185">Reference proteome</keyword>
<feature type="chain" id="PRO_5032609416" description="YncE family protein" evidence="1">
    <location>
        <begin position="22"/>
        <end position="350"/>
    </location>
</feature>
<evidence type="ECO:0000313" key="2">
    <source>
        <dbReference type="EMBL" id="MZR13776.1"/>
    </source>
</evidence>
<evidence type="ECO:0000313" key="3">
    <source>
        <dbReference type="Proteomes" id="UP000467322"/>
    </source>
</evidence>
<feature type="signal peptide" evidence="1">
    <location>
        <begin position="1"/>
        <end position="21"/>
    </location>
</feature>
<evidence type="ECO:0000256" key="1">
    <source>
        <dbReference type="SAM" id="SignalP"/>
    </source>
</evidence>
<dbReference type="InterPro" id="IPR011048">
    <property type="entry name" value="Haem_d1_sf"/>
</dbReference>
<reference evidence="2 3" key="1">
    <citation type="submission" date="2019-12" db="EMBL/GenBank/DDBJ databases">
        <title>Maritimibacter sp. nov. sp. isolated from sea sand.</title>
        <authorList>
            <person name="Kim J."/>
            <person name="Jeong S.E."/>
            <person name="Jung H.S."/>
            <person name="Jeon C.O."/>
        </authorList>
    </citation>
    <scope>NUCLEOTIDE SEQUENCE [LARGE SCALE GENOMIC DNA]</scope>
    <source>
        <strain evidence="2 3">DP07</strain>
    </source>
</reference>
<protein>
    <recommendedName>
        <fullName evidence="4">YncE family protein</fullName>
    </recommendedName>
</protein>